<organism evidence="2">
    <name type="scientific">Anopheles darlingi</name>
    <name type="common">Mosquito</name>
    <dbReference type="NCBI Taxonomy" id="43151"/>
    <lineage>
        <taxon>Eukaryota</taxon>
        <taxon>Metazoa</taxon>
        <taxon>Ecdysozoa</taxon>
        <taxon>Arthropoda</taxon>
        <taxon>Hexapoda</taxon>
        <taxon>Insecta</taxon>
        <taxon>Pterygota</taxon>
        <taxon>Neoptera</taxon>
        <taxon>Endopterygota</taxon>
        <taxon>Diptera</taxon>
        <taxon>Nematocera</taxon>
        <taxon>Culicoidea</taxon>
        <taxon>Culicidae</taxon>
        <taxon>Anophelinae</taxon>
        <taxon>Anopheles</taxon>
    </lineage>
</organism>
<reference evidence="2" key="1">
    <citation type="submission" date="2018-01" db="EMBL/GenBank/DDBJ databases">
        <title>An insight into the sialome of Amazonian anophelines.</title>
        <authorList>
            <person name="Ribeiro J.M."/>
            <person name="Scarpassa V."/>
            <person name="Calvo E."/>
        </authorList>
    </citation>
    <scope>NUCLEOTIDE SEQUENCE</scope>
</reference>
<sequence>MLLLLLLLLLARRWLDVPSTEYFSPSGGEMFRKMVKLNLPNYFHHPPLAFASSRDSLIFTPHLGLPRGAPSRLLLRSTSLRP</sequence>
<feature type="chain" id="PRO_5014863225" evidence="1">
    <location>
        <begin position="17"/>
        <end position="82"/>
    </location>
</feature>
<evidence type="ECO:0000256" key="1">
    <source>
        <dbReference type="SAM" id="SignalP"/>
    </source>
</evidence>
<proteinExistence type="predicted"/>
<evidence type="ECO:0000313" key="2">
    <source>
        <dbReference type="EMBL" id="MBW79165.1"/>
    </source>
</evidence>
<accession>A0A2M4DNS3</accession>
<dbReference type="EMBL" id="GGFL01014987">
    <property type="protein sequence ID" value="MBW79165.1"/>
    <property type="molecule type" value="Transcribed_RNA"/>
</dbReference>
<dbReference type="AlphaFoldDB" id="A0A2M4DNS3"/>
<name>A0A2M4DNS3_ANODA</name>
<feature type="signal peptide" evidence="1">
    <location>
        <begin position="1"/>
        <end position="16"/>
    </location>
</feature>
<protein>
    <submittedName>
        <fullName evidence="2">Putative secreted protein</fullName>
    </submittedName>
</protein>
<keyword evidence="1" id="KW-0732">Signal</keyword>